<keyword evidence="1" id="KW-1185">Reference proteome</keyword>
<dbReference type="RefSeq" id="XP_075086176.1">
    <property type="nucleotide sequence ID" value="XM_075230075.1"/>
</dbReference>
<organism evidence="1 2">
    <name type="scientific">Nicotiana tabacum</name>
    <name type="common">Common tobacco</name>
    <dbReference type="NCBI Taxonomy" id="4097"/>
    <lineage>
        <taxon>Eukaryota</taxon>
        <taxon>Viridiplantae</taxon>
        <taxon>Streptophyta</taxon>
        <taxon>Embryophyta</taxon>
        <taxon>Tracheophyta</taxon>
        <taxon>Spermatophyta</taxon>
        <taxon>Magnoliopsida</taxon>
        <taxon>eudicotyledons</taxon>
        <taxon>Gunneridae</taxon>
        <taxon>Pentapetalae</taxon>
        <taxon>asterids</taxon>
        <taxon>lamiids</taxon>
        <taxon>Solanales</taxon>
        <taxon>Solanaceae</taxon>
        <taxon>Nicotianoideae</taxon>
        <taxon>Nicotianeae</taxon>
        <taxon>Nicotiana</taxon>
    </lineage>
</organism>
<accession>A0AC58SMG3</accession>
<gene>
    <name evidence="2" type="primary">LOC107801370</name>
</gene>
<evidence type="ECO:0000313" key="2">
    <source>
        <dbReference type="RefSeq" id="XP_075086176.1"/>
    </source>
</evidence>
<name>A0AC58SMG3_TOBAC</name>
<dbReference type="Proteomes" id="UP000790787">
    <property type="component" value="Chromosome 14"/>
</dbReference>
<protein>
    <submittedName>
        <fullName evidence="2">Aspartic proteinase GIP2</fullName>
    </submittedName>
</protein>
<reference evidence="2" key="2">
    <citation type="submission" date="2025-08" db="UniProtKB">
        <authorList>
            <consortium name="RefSeq"/>
        </authorList>
    </citation>
    <scope>IDENTIFICATION</scope>
    <source>
        <tissue evidence="2">Leaf</tissue>
    </source>
</reference>
<evidence type="ECO:0000313" key="1">
    <source>
        <dbReference type="Proteomes" id="UP000790787"/>
    </source>
</evidence>
<sequence>MVGFQAGLYLEYLASTIPLSLFFALLLFISPSSAKTSPKPRALLLRVTKDAATKQYVTVIRQRTPLVPIKLTVDLGQRFLWVDCEKGYVSSSVKSVLCDSTPCNLSRSGMCSGNCSGSSIREPGCTCSHLPYNHITRTNTGCELKDDVISLQSTDGSTSGPIVSSSNLVFDCVVAFLLEGLAKGIEGIAALGNGFVGLPTQLATAFKIPRKFALCLSSSTSSSGVIFSVMILMFFFQRLNLKKDGQGRIKISTVDPYTVLDTTRNPLKIDQTNRPKLVGYG</sequence>
<reference evidence="1" key="1">
    <citation type="journal article" date="2014" name="Nat. Commun.">
        <title>The tobacco genome sequence and its comparison with those of tomato and potato.</title>
        <authorList>
            <person name="Sierro N."/>
            <person name="Battey J.N."/>
            <person name="Ouadi S."/>
            <person name="Bakaher N."/>
            <person name="Bovet L."/>
            <person name="Willig A."/>
            <person name="Goepfert S."/>
            <person name="Peitsch M.C."/>
            <person name="Ivanov N.V."/>
        </authorList>
    </citation>
    <scope>NUCLEOTIDE SEQUENCE [LARGE SCALE GENOMIC DNA]</scope>
</reference>
<proteinExistence type="predicted"/>